<dbReference type="NCBIfam" id="TIGR02210">
    <property type="entry name" value="rodA_shape"/>
    <property type="match status" value="1"/>
</dbReference>
<feature type="transmembrane region" description="Helical" evidence="11">
    <location>
        <begin position="105"/>
        <end position="128"/>
    </location>
</feature>
<evidence type="ECO:0000256" key="2">
    <source>
        <dbReference type="ARBA" id="ARBA00022475"/>
    </source>
</evidence>
<protein>
    <submittedName>
        <fullName evidence="12">Rod shape-determining protein RodA</fullName>
    </submittedName>
</protein>
<dbReference type="InterPro" id="IPR001182">
    <property type="entry name" value="FtsW/RodA"/>
</dbReference>
<dbReference type="GO" id="GO:0016757">
    <property type="term" value="F:glycosyltransferase activity"/>
    <property type="evidence" value="ECO:0007669"/>
    <property type="project" value="UniProtKB-KW"/>
</dbReference>
<feature type="transmembrane region" description="Helical" evidence="11">
    <location>
        <begin position="14"/>
        <end position="32"/>
    </location>
</feature>
<gene>
    <name evidence="12" type="ORF">DW099_09770</name>
</gene>
<dbReference type="AlphaFoldDB" id="A0A415E557"/>
<comment type="subcellular location">
    <subcellularLocation>
        <location evidence="1">Membrane</location>
        <topology evidence="1">Multi-pass membrane protein</topology>
    </subcellularLocation>
</comment>
<feature type="transmembrane region" description="Helical" evidence="11">
    <location>
        <begin position="300"/>
        <end position="318"/>
    </location>
</feature>
<evidence type="ECO:0000256" key="11">
    <source>
        <dbReference type="SAM" id="Phobius"/>
    </source>
</evidence>
<evidence type="ECO:0000256" key="10">
    <source>
        <dbReference type="ARBA" id="ARBA00023316"/>
    </source>
</evidence>
<feature type="transmembrane region" description="Helical" evidence="11">
    <location>
        <begin position="140"/>
        <end position="156"/>
    </location>
</feature>
<dbReference type="PANTHER" id="PTHR30474">
    <property type="entry name" value="CELL CYCLE PROTEIN"/>
    <property type="match status" value="1"/>
</dbReference>
<reference evidence="12 13" key="1">
    <citation type="submission" date="2018-08" db="EMBL/GenBank/DDBJ databases">
        <title>A genome reference for cultivated species of the human gut microbiota.</title>
        <authorList>
            <person name="Zou Y."/>
            <person name="Xue W."/>
            <person name="Luo G."/>
        </authorList>
    </citation>
    <scope>NUCLEOTIDE SEQUENCE [LARGE SCALE GENOMIC DNA]</scope>
    <source>
        <strain evidence="12 13">AM07-24</strain>
    </source>
</reference>
<proteinExistence type="predicted"/>
<feature type="transmembrane region" description="Helical" evidence="11">
    <location>
        <begin position="44"/>
        <end position="64"/>
    </location>
</feature>
<dbReference type="PANTHER" id="PTHR30474:SF1">
    <property type="entry name" value="PEPTIDOGLYCAN GLYCOSYLTRANSFERASE MRDB"/>
    <property type="match status" value="1"/>
</dbReference>
<evidence type="ECO:0000256" key="1">
    <source>
        <dbReference type="ARBA" id="ARBA00004141"/>
    </source>
</evidence>
<feature type="transmembrane region" description="Helical" evidence="11">
    <location>
        <begin position="262"/>
        <end position="288"/>
    </location>
</feature>
<keyword evidence="9 11" id="KW-0472">Membrane</keyword>
<keyword evidence="7" id="KW-0573">Peptidoglycan synthesis</keyword>
<keyword evidence="8 11" id="KW-1133">Transmembrane helix</keyword>
<evidence type="ECO:0000256" key="9">
    <source>
        <dbReference type="ARBA" id="ARBA00023136"/>
    </source>
</evidence>
<dbReference type="GO" id="GO:0051301">
    <property type="term" value="P:cell division"/>
    <property type="evidence" value="ECO:0007669"/>
    <property type="project" value="InterPro"/>
</dbReference>
<dbReference type="PROSITE" id="PS00428">
    <property type="entry name" value="FTSW_RODA_SPOVE"/>
    <property type="match status" value="1"/>
</dbReference>
<dbReference type="STRING" id="1776384.GCA_900086585_04315"/>
<dbReference type="GO" id="GO:0005886">
    <property type="term" value="C:plasma membrane"/>
    <property type="evidence" value="ECO:0007669"/>
    <property type="project" value="TreeGrafter"/>
</dbReference>
<dbReference type="GO" id="GO:0008360">
    <property type="term" value="P:regulation of cell shape"/>
    <property type="evidence" value="ECO:0007669"/>
    <property type="project" value="UniProtKB-KW"/>
</dbReference>
<organism evidence="12 13">
    <name type="scientific">Emergencia timonensis</name>
    <dbReference type="NCBI Taxonomy" id="1776384"/>
    <lineage>
        <taxon>Bacteria</taxon>
        <taxon>Bacillati</taxon>
        <taxon>Bacillota</taxon>
        <taxon>Clostridia</taxon>
        <taxon>Peptostreptococcales</taxon>
        <taxon>Anaerovoracaceae</taxon>
        <taxon>Emergencia</taxon>
    </lineage>
</organism>
<dbReference type="Pfam" id="PF01098">
    <property type="entry name" value="FTSW_RODA_SPOVE"/>
    <property type="match status" value="1"/>
</dbReference>
<evidence type="ECO:0000256" key="4">
    <source>
        <dbReference type="ARBA" id="ARBA00022679"/>
    </source>
</evidence>
<feature type="transmembrane region" description="Helical" evidence="11">
    <location>
        <begin position="187"/>
        <end position="205"/>
    </location>
</feature>
<dbReference type="GO" id="GO:0071555">
    <property type="term" value="P:cell wall organization"/>
    <property type="evidence" value="ECO:0007669"/>
    <property type="project" value="UniProtKB-KW"/>
</dbReference>
<dbReference type="GO" id="GO:0032153">
    <property type="term" value="C:cell division site"/>
    <property type="evidence" value="ECO:0007669"/>
    <property type="project" value="TreeGrafter"/>
</dbReference>
<accession>A0A415E557</accession>
<feature type="transmembrane region" description="Helical" evidence="11">
    <location>
        <begin position="76"/>
        <end position="93"/>
    </location>
</feature>
<keyword evidence="5 11" id="KW-0812">Transmembrane</keyword>
<comment type="caution">
    <text evidence="12">The sequence shown here is derived from an EMBL/GenBank/DDBJ whole genome shotgun (WGS) entry which is preliminary data.</text>
</comment>
<dbReference type="GeneID" id="83006583"/>
<evidence type="ECO:0000256" key="8">
    <source>
        <dbReference type="ARBA" id="ARBA00022989"/>
    </source>
</evidence>
<sequence>MNNFSNLIKNVDKAMIIVIGLLAATSILMIGSTQISTGFFSRDVIVQIAAYILGTIAIFVILSFNYSMFSGLEKYLYILSLVLLLMVYIPGLGMEQFGARSWINLRVITIQPSEIVKILFILIMAGYLNEHRDDLYNFKGLIKAGIVAAPIIVIVLKEDLGSALVFAAIWVVMIFFAGINLKVFAKFFALVVAAVPVAYVFMAEYQRERIEAFLHPENLDLSGNYQVWQSKIAIGSGGVFGKGLFNGTQKELDFIPVQTSDFIFSVIGEELGMIGGLAVIGLFTILLVRMANIVRNSLDFYGALVVAGIIGMFAFQIFENIAMTIGLMPVTGITLPFLSYGGSSIISNMLALGLVLDVGMRSKGINF</sequence>
<keyword evidence="10" id="KW-0961">Cell wall biogenesis/degradation</keyword>
<dbReference type="EMBL" id="QRMS01000002">
    <property type="protein sequence ID" value="RHJ88655.1"/>
    <property type="molecule type" value="Genomic_DNA"/>
</dbReference>
<evidence type="ECO:0000313" key="13">
    <source>
        <dbReference type="Proteomes" id="UP000284841"/>
    </source>
</evidence>
<evidence type="ECO:0000313" key="12">
    <source>
        <dbReference type="EMBL" id="RHJ88655.1"/>
    </source>
</evidence>
<keyword evidence="13" id="KW-1185">Reference proteome</keyword>
<dbReference type="GO" id="GO:0015648">
    <property type="term" value="F:lipid-linked peptidoglycan transporter activity"/>
    <property type="evidence" value="ECO:0007669"/>
    <property type="project" value="TreeGrafter"/>
</dbReference>
<dbReference type="Proteomes" id="UP000284841">
    <property type="component" value="Unassembled WGS sequence"/>
</dbReference>
<keyword evidence="6" id="KW-0133">Cell shape</keyword>
<name>A0A415E557_9FIRM</name>
<dbReference type="OrthoDB" id="9812661at2"/>
<feature type="transmembrane region" description="Helical" evidence="11">
    <location>
        <begin position="162"/>
        <end position="180"/>
    </location>
</feature>
<keyword evidence="3" id="KW-0328">Glycosyltransferase</keyword>
<dbReference type="InterPro" id="IPR018365">
    <property type="entry name" value="Cell_cycle_FtsW-rel_CS"/>
</dbReference>
<evidence type="ECO:0000256" key="5">
    <source>
        <dbReference type="ARBA" id="ARBA00022692"/>
    </source>
</evidence>
<feature type="transmembrane region" description="Helical" evidence="11">
    <location>
        <begin position="338"/>
        <end position="359"/>
    </location>
</feature>
<dbReference type="GO" id="GO:0009252">
    <property type="term" value="P:peptidoglycan biosynthetic process"/>
    <property type="evidence" value="ECO:0007669"/>
    <property type="project" value="UniProtKB-KW"/>
</dbReference>
<keyword evidence="2" id="KW-1003">Cell membrane</keyword>
<evidence type="ECO:0000256" key="7">
    <source>
        <dbReference type="ARBA" id="ARBA00022984"/>
    </source>
</evidence>
<evidence type="ECO:0000256" key="3">
    <source>
        <dbReference type="ARBA" id="ARBA00022676"/>
    </source>
</evidence>
<dbReference type="InterPro" id="IPR011923">
    <property type="entry name" value="RodA/MrdB"/>
</dbReference>
<evidence type="ECO:0000256" key="6">
    <source>
        <dbReference type="ARBA" id="ARBA00022960"/>
    </source>
</evidence>
<dbReference type="RefSeq" id="WP_067543142.1">
    <property type="nucleotide sequence ID" value="NZ_AP025567.1"/>
</dbReference>
<keyword evidence="4" id="KW-0808">Transferase</keyword>